<dbReference type="AlphaFoldDB" id="A0AAV8T342"/>
<keyword evidence="8" id="KW-1185">Reference proteome</keyword>
<evidence type="ECO:0000256" key="6">
    <source>
        <dbReference type="SAM" id="Phobius"/>
    </source>
</evidence>
<evidence type="ECO:0000256" key="1">
    <source>
        <dbReference type="ARBA" id="ARBA00004141"/>
    </source>
</evidence>
<evidence type="ECO:0000313" key="7">
    <source>
        <dbReference type="EMBL" id="KAJ8761171.1"/>
    </source>
</evidence>
<comment type="caution">
    <text evidence="7">The sequence shown here is derived from an EMBL/GenBank/DDBJ whole genome shotgun (WGS) entry which is preliminary data.</text>
</comment>
<evidence type="ECO:0000313" key="8">
    <source>
        <dbReference type="Proteomes" id="UP001159364"/>
    </source>
</evidence>
<name>A0AAV8T342_9ROSI</name>
<keyword evidence="3 6" id="KW-0812">Transmembrane</keyword>
<dbReference type="PANTHER" id="PTHR33596:SF17">
    <property type="entry name" value="COLD-REGULATED 413 INNER MEMBRANE PROTEIN 1, CHLOROPLASTIC-RELATED"/>
    <property type="match status" value="1"/>
</dbReference>
<dbReference type="GO" id="GO:0016020">
    <property type="term" value="C:membrane"/>
    <property type="evidence" value="ECO:0007669"/>
    <property type="project" value="UniProtKB-SubCell"/>
</dbReference>
<organism evidence="7 8">
    <name type="scientific">Erythroxylum novogranatense</name>
    <dbReference type="NCBI Taxonomy" id="1862640"/>
    <lineage>
        <taxon>Eukaryota</taxon>
        <taxon>Viridiplantae</taxon>
        <taxon>Streptophyta</taxon>
        <taxon>Embryophyta</taxon>
        <taxon>Tracheophyta</taxon>
        <taxon>Spermatophyta</taxon>
        <taxon>Magnoliopsida</taxon>
        <taxon>eudicotyledons</taxon>
        <taxon>Gunneridae</taxon>
        <taxon>Pentapetalae</taxon>
        <taxon>rosids</taxon>
        <taxon>fabids</taxon>
        <taxon>Malpighiales</taxon>
        <taxon>Erythroxylaceae</taxon>
        <taxon>Erythroxylum</taxon>
    </lineage>
</organism>
<evidence type="ECO:0000256" key="4">
    <source>
        <dbReference type="ARBA" id="ARBA00022989"/>
    </source>
</evidence>
<feature type="transmembrane region" description="Helical" evidence="6">
    <location>
        <begin position="212"/>
        <end position="231"/>
    </location>
</feature>
<comment type="similarity">
    <text evidence="2">Belongs to the Cold-regulated 413 protein family.</text>
</comment>
<dbReference type="Pfam" id="PF05562">
    <property type="entry name" value="WCOR413"/>
    <property type="match status" value="1"/>
</dbReference>
<feature type="transmembrane region" description="Helical" evidence="6">
    <location>
        <begin position="159"/>
        <end position="177"/>
    </location>
</feature>
<feature type="transmembrane region" description="Helical" evidence="6">
    <location>
        <begin position="184"/>
        <end position="200"/>
    </location>
</feature>
<dbReference type="Proteomes" id="UP001159364">
    <property type="component" value="Linkage Group LG06"/>
</dbReference>
<keyword evidence="5 6" id="KW-0472">Membrane</keyword>
<dbReference type="EMBL" id="JAIWQS010000006">
    <property type="protein sequence ID" value="KAJ8761171.1"/>
    <property type="molecule type" value="Genomic_DNA"/>
</dbReference>
<reference evidence="7 8" key="1">
    <citation type="submission" date="2021-09" db="EMBL/GenBank/DDBJ databases">
        <title>Genomic insights and catalytic innovation underlie evolution of tropane alkaloids biosynthesis.</title>
        <authorList>
            <person name="Wang Y.-J."/>
            <person name="Tian T."/>
            <person name="Huang J.-P."/>
            <person name="Huang S.-X."/>
        </authorList>
    </citation>
    <scope>NUCLEOTIDE SEQUENCE [LARGE SCALE GENOMIC DNA]</scope>
    <source>
        <strain evidence="7">KIB-2018</strain>
        <tissue evidence="7">Leaf</tissue>
    </source>
</reference>
<evidence type="ECO:0000256" key="2">
    <source>
        <dbReference type="ARBA" id="ARBA00005852"/>
    </source>
</evidence>
<gene>
    <name evidence="7" type="ORF">K2173_001227</name>
</gene>
<sequence length="232" mass="26060">MVSSTAKPFNLYTHRHKTQFLPLQNPRFCSQHHVSFLPVVSSSLGFNPLRLWIKSNDFGVMVVKKNEKKKINKKGRGFSAVCYASPLSPQTLQWITTVSSAVLMLTRGTAIHKSFLIPLFALQAPPDLISWIKGDYGIWTVFLALLLRLFFFIPGELELPFMALLFVNVAPYQVMSLRGRQEGEVIAMLIAAYLGFQHFSRANNLRKAFEQGSVVATLAIIATTVNTFLLLI</sequence>
<protein>
    <submittedName>
        <fullName evidence="7">Uncharacterized protein</fullName>
    </submittedName>
</protein>
<evidence type="ECO:0000256" key="3">
    <source>
        <dbReference type="ARBA" id="ARBA00022692"/>
    </source>
</evidence>
<dbReference type="InterPro" id="IPR008892">
    <property type="entry name" value="COR413"/>
</dbReference>
<accession>A0AAV8T342</accession>
<proteinExistence type="inferred from homology"/>
<dbReference type="PANTHER" id="PTHR33596">
    <property type="entry name" value="COLD-REGULATED 413 PLASMA MEMBRANE PROTEIN 2"/>
    <property type="match status" value="1"/>
</dbReference>
<comment type="subcellular location">
    <subcellularLocation>
        <location evidence="1">Membrane</location>
        <topology evidence="1">Multi-pass membrane protein</topology>
    </subcellularLocation>
</comment>
<keyword evidence="4 6" id="KW-1133">Transmembrane helix</keyword>
<evidence type="ECO:0000256" key="5">
    <source>
        <dbReference type="ARBA" id="ARBA00023136"/>
    </source>
</evidence>